<reference evidence="5 6" key="1">
    <citation type="submission" date="2020-05" db="EMBL/GenBank/DDBJ databases">
        <title>Gimesia benthica sp. nov., a novel planctomycete isolated from a deep-sea water sample of the Northwest Indian Ocean.</title>
        <authorList>
            <person name="Wang J."/>
            <person name="Ruan C."/>
            <person name="Song L."/>
            <person name="Zhu Y."/>
            <person name="Li A."/>
            <person name="Zheng X."/>
            <person name="Wang L."/>
            <person name="Lu Z."/>
            <person name="Huang Y."/>
            <person name="Du W."/>
            <person name="Zhou Y."/>
            <person name="Huang L."/>
            <person name="Dai X."/>
        </authorList>
    </citation>
    <scope>NUCLEOTIDE SEQUENCE [LARGE SCALE GENOMIC DNA]</scope>
    <source>
        <strain evidence="5 6">YYQ-30</strain>
    </source>
</reference>
<dbReference type="EMBL" id="JABFBC010000002">
    <property type="protein sequence ID" value="NNU81064.1"/>
    <property type="molecule type" value="Genomic_DNA"/>
</dbReference>
<sequence length="58" mass="6637">MRCPICDKPTERAFRPFCSKRCADIDLGRWMTESYRIPAEEEGLSSDAPEPPADPKKH</sequence>
<dbReference type="Gene3D" id="3.30.50.10">
    <property type="entry name" value="Erythroid Transcription Factor GATA-1, subunit A"/>
    <property type="match status" value="1"/>
</dbReference>
<dbReference type="Proteomes" id="UP000572377">
    <property type="component" value="Unassembled WGS sequence"/>
</dbReference>
<dbReference type="RefSeq" id="WP_171325682.1">
    <property type="nucleotide sequence ID" value="NZ_JABFBC010000002.1"/>
</dbReference>
<dbReference type="GO" id="GO:0006355">
    <property type="term" value="P:regulation of DNA-templated transcription"/>
    <property type="evidence" value="ECO:0007669"/>
    <property type="project" value="InterPro"/>
</dbReference>
<dbReference type="GO" id="GO:0008657">
    <property type="term" value="F:DNA topoisomerase type II (double strand cut, ATP-hydrolyzing) inhibitor activity"/>
    <property type="evidence" value="ECO:0007669"/>
    <property type="project" value="UniProtKB-UniRule"/>
</dbReference>
<dbReference type="InterPro" id="IPR005584">
    <property type="entry name" value="DNA_gyrase_inhibitor_YacG"/>
</dbReference>
<dbReference type="PANTHER" id="PTHR36150">
    <property type="entry name" value="DNA GYRASE INHIBITOR YACG"/>
    <property type="match status" value="1"/>
</dbReference>
<feature type="binding site" evidence="3">
    <location>
        <position position="22"/>
    </location>
    <ligand>
        <name>Zn(2+)</name>
        <dbReference type="ChEBI" id="CHEBI:29105"/>
    </ligand>
</feature>
<comment type="cofactor">
    <cofactor evidence="3">
        <name>Zn(2+)</name>
        <dbReference type="ChEBI" id="CHEBI:29105"/>
    </cofactor>
    <text evidence="3">Binds 1 zinc ion.</text>
</comment>
<name>A0A849L4D7_9RHOB</name>
<evidence type="ECO:0000313" key="6">
    <source>
        <dbReference type="Proteomes" id="UP000572377"/>
    </source>
</evidence>
<dbReference type="SUPFAM" id="SSF57716">
    <property type="entry name" value="Glucocorticoid receptor-like (DNA-binding domain)"/>
    <property type="match status" value="1"/>
</dbReference>
<dbReference type="GO" id="GO:0008270">
    <property type="term" value="F:zinc ion binding"/>
    <property type="evidence" value="ECO:0007669"/>
    <property type="project" value="UniProtKB-UniRule"/>
</dbReference>
<comment type="similarity">
    <text evidence="3">Belongs to the DNA gyrase inhibitor YacG family.</text>
</comment>
<comment type="function">
    <text evidence="3">Inhibits all the catalytic activities of DNA gyrase by preventing its interaction with DNA. Acts by binding directly to the C-terminal domain of GyrB, which probably disrupts DNA binding by the gyrase.</text>
</comment>
<feature type="binding site" evidence="3">
    <location>
        <position position="6"/>
    </location>
    <ligand>
        <name>Zn(2+)</name>
        <dbReference type="ChEBI" id="CHEBI:29105"/>
    </ligand>
</feature>
<evidence type="ECO:0000256" key="4">
    <source>
        <dbReference type="SAM" id="MobiDB-lite"/>
    </source>
</evidence>
<dbReference type="InterPro" id="IPR013088">
    <property type="entry name" value="Znf_NHR/GATA"/>
</dbReference>
<gene>
    <name evidence="3 5" type="primary">yacG</name>
    <name evidence="5" type="ORF">HMH01_11510</name>
</gene>
<dbReference type="Pfam" id="PF03884">
    <property type="entry name" value="YacG"/>
    <property type="match status" value="1"/>
</dbReference>
<feature type="region of interest" description="Disordered" evidence="4">
    <location>
        <begin position="36"/>
        <end position="58"/>
    </location>
</feature>
<comment type="subunit">
    <text evidence="3">Interacts with GyrB.</text>
</comment>
<dbReference type="AlphaFoldDB" id="A0A849L4D7"/>
<comment type="caution">
    <text evidence="5">The sequence shown here is derived from an EMBL/GenBank/DDBJ whole genome shotgun (WGS) entry which is preliminary data.</text>
</comment>
<dbReference type="PANTHER" id="PTHR36150:SF1">
    <property type="entry name" value="DNA GYRASE INHIBITOR YACG"/>
    <property type="match status" value="1"/>
</dbReference>
<proteinExistence type="inferred from homology"/>
<evidence type="ECO:0000256" key="1">
    <source>
        <dbReference type="ARBA" id="ARBA00022723"/>
    </source>
</evidence>
<evidence type="ECO:0000256" key="2">
    <source>
        <dbReference type="ARBA" id="ARBA00022833"/>
    </source>
</evidence>
<feature type="binding site" evidence="3">
    <location>
        <position position="3"/>
    </location>
    <ligand>
        <name>Zn(2+)</name>
        <dbReference type="ChEBI" id="CHEBI:29105"/>
    </ligand>
</feature>
<dbReference type="HAMAP" id="MF_00649">
    <property type="entry name" value="DNA_gyrase_inhibitor_YacG"/>
    <property type="match status" value="1"/>
</dbReference>
<feature type="binding site" evidence="3">
    <location>
        <position position="18"/>
    </location>
    <ligand>
        <name>Zn(2+)</name>
        <dbReference type="ChEBI" id="CHEBI:29105"/>
    </ligand>
</feature>
<accession>A0A849L4D7</accession>
<evidence type="ECO:0000313" key="5">
    <source>
        <dbReference type="EMBL" id="NNU81064.1"/>
    </source>
</evidence>
<keyword evidence="6" id="KW-1185">Reference proteome</keyword>
<evidence type="ECO:0000256" key="3">
    <source>
        <dbReference type="HAMAP-Rule" id="MF_00649"/>
    </source>
</evidence>
<keyword evidence="2 3" id="KW-0862">Zinc</keyword>
<organism evidence="5 6">
    <name type="scientific">Halovulum dunhuangense</name>
    <dbReference type="NCBI Taxonomy" id="1505036"/>
    <lineage>
        <taxon>Bacteria</taxon>
        <taxon>Pseudomonadati</taxon>
        <taxon>Pseudomonadota</taxon>
        <taxon>Alphaproteobacteria</taxon>
        <taxon>Rhodobacterales</taxon>
        <taxon>Paracoccaceae</taxon>
        <taxon>Halovulum</taxon>
    </lineage>
</organism>
<keyword evidence="1 3" id="KW-0479">Metal-binding</keyword>
<protein>
    <recommendedName>
        <fullName evidence="3">DNA gyrase inhibitor YacG</fullName>
    </recommendedName>
</protein>